<keyword evidence="3 11" id="KW-0548">Nucleotidyltransferase</keyword>
<evidence type="ECO:0000256" key="1">
    <source>
        <dbReference type="ARBA" id="ARBA00022679"/>
    </source>
</evidence>
<dbReference type="Gene3D" id="1.10.3090.10">
    <property type="entry name" value="cca-adding enzyme, domain 2"/>
    <property type="match status" value="1"/>
</dbReference>
<evidence type="ECO:0000256" key="3">
    <source>
        <dbReference type="ARBA" id="ARBA00022695"/>
    </source>
</evidence>
<dbReference type="STRING" id="749222.Nitsa_0616"/>
<evidence type="ECO:0000313" key="11">
    <source>
        <dbReference type="EMBL" id="ADV45884.1"/>
    </source>
</evidence>
<dbReference type="Gene3D" id="3.30.460.10">
    <property type="entry name" value="Beta Polymerase, domain 2"/>
    <property type="match status" value="1"/>
</dbReference>
<dbReference type="Proteomes" id="UP000008633">
    <property type="component" value="Chromosome"/>
</dbReference>
<dbReference type="RefSeq" id="WP_013553580.1">
    <property type="nucleotide sequence ID" value="NC_014935.1"/>
</dbReference>
<evidence type="ECO:0000256" key="6">
    <source>
        <dbReference type="ARBA" id="ARBA00022840"/>
    </source>
</evidence>
<dbReference type="GO" id="GO:0005524">
    <property type="term" value="F:ATP binding"/>
    <property type="evidence" value="ECO:0007669"/>
    <property type="project" value="UniProtKB-KW"/>
</dbReference>
<dbReference type="EMBL" id="CP002452">
    <property type="protein sequence ID" value="ADV45884.1"/>
    <property type="molecule type" value="Genomic_DNA"/>
</dbReference>
<dbReference type="CDD" id="cd05398">
    <property type="entry name" value="NT_ClassII-CCAase"/>
    <property type="match status" value="1"/>
</dbReference>
<gene>
    <name evidence="11" type="ordered locus">Nitsa_0616</name>
</gene>
<keyword evidence="4" id="KW-0479">Metal-binding</keyword>
<dbReference type="GO" id="GO:0003723">
    <property type="term" value="F:RNA binding"/>
    <property type="evidence" value="ECO:0007669"/>
    <property type="project" value="UniProtKB-KW"/>
</dbReference>
<dbReference type="InterPro" id="IPR043519">
    <property type="entry name" value="NT_sf"/>
</dbReference>
<sequence length="381" mass="43315">MTTLRAPDFLTPFPHKLQKQIHEVEHFLSTHYSARCRIVGGAVRDRLLGRPVKDVDLEVYGLELPRFEEAMERLGASGVGKSFFVYKYGDLDIALPRRERKVAEGHRGFAVEPAFDEREATRRRDFTVNALMYDLQEGKILDYWGGLEDLEAKRLRCVDPETFVEDSLRVLRGMQFAARLGFRIEEGTCRLCRGVDLGDLPGARIFGEFGKMFGGVWLHYGLYALESMEISQKLWGQGLDRAAFFAAARKMARYPAQAPEGIRPYCFLAIYAQHSAVPIGKILDAVDAPNRYRRALERLPKLPPKVPLSFVADLARKEGVKHSPLACYPQVREAAKRLGVWESAFEIGVTPRELMARGFRGKALGEELERRRRQKIEALED</sequence>
<dbReference type="GO" id="GO:0008033">
    <property type="term" value="P:tRNA processing"/>
    <property type="evidence" value="ECO:0007669"/>
    <property type="project" value="UniProtKB-KW"/>
</dbReference>
<keyword evidence="8 9" id="KW-0694">RNA-binding</keyword>
<dbReference type="PANTHER" id="PTHR47545">
    <property type="entry name" value="MULTIFUNCTIONAL CCA PROTEIN"/>
    <property type="match status" value="1"/>
</dbReference>
<dbReference type="AlphaFoldDB" id="E6X1F1"/>
<dbReference type="HOGENOM" id="CLU_849113_0_0_7"/>
<keyword evidence="1 9" id="KW-0808">Transferase</keyword>
<keyword evidence="12" id="KW-1185">Reference proteome</keyword>
<evidence type="ECO:0000256" key="5">
    <source>
        <dbReference type="ARBA" id="ARBA00022741"/>
    </source>
</evidence>
<keyword evidence="5" id="KW-0547">Nucleotide-binding</keyword>
<dbReference type="SUPFAM" id="SSF81301">
    <property type="entry name" value="Nucleotidyltransferase"/>
    <property type="match status" value="1"/>
</dbReference>
<dbReference type="OrthoDB" id="9805698at2"/>
<evidence type="ECO:0000256" key="9">
    <source>
        <dbReference type="RuleBase" id="RU003953"/>
    </source>
</evidence>
<evidence type="ECO:0000256" key="7">
    <source>
        <dbReference type="ARBA" id="ARBA00022842"/>
    </source>
</evidence>
<organism evidence="11 12">
    <name type="scientific">Nitratifractor salsuginis (strain DSM 16511 / JCM 12458 / E9I37-1)</name>
    <dbReference type="NCBI Taxonomy" id="749222"/>
    <lineage>
        <taxon>Bacteria</taxon>
        <taxon>Pseudomonadati</taxon>
        <taxon>Campylobacterota</taxon>
        <taxon>Epsilonproteobacteria</taxon>
        <taxon>Campylobacterales</taxon>
        <taxon>Sulfurovaceae</taxon>
        <taxon>Nitratifractor</taxon>
    </lineage>
</organism>
<accession>E6X1F1</accession>
<dbReference type="InterPro" id="IPR050124">
    <property type="entry name" value="tRNA_CCA-adding_enzyme"/>
</dbReference>
<dbReference type="Pfam" id="PF01743">
    <property type="entry name" value="PolyA_pol"/>
    <property type="match status" value="1"/>
</dbReference>
<keyword evidence="6" id="KW-0067">ATP-binding</keyword>
<evidence type="ECO:0000256" key="8">
    <source>
        <dbReference type="ARBA" id="ARBA00022884"/>
    </source>
</evidence>
<dbReference type="eggNOG" id="COG0617">
    <property type="taxonomic scope" value="Bacteria"/>
</dbReference>
<comment type="similarity">
    <text evidence="9">Belongs to the tRNA nucleotidyltransferase/poly(A) polymerase family.</text>
</comment>
<dbReference type="SUPFAM" id="SSF81891">
    <property type="entry name" value="Poly A polymerase C-terminal region-like"/>
    <property type="match status" value="1"/>
</dbReference>
<evidence type="ECO:0000259" key="10">
    <source>
        <dbReference type="Pfam" id="PF01743"/>
    </source>
</evidence>
<keyword evidence="2" id="KW-0819">tRNA processing</keyword>
<reference evidence="11 12" key="1">
    <citation type="journal article" date="2011" name="Stand. Genomic Sci.">
        <title>Complete genome sequence of Nitratifractor salsuginis type strain (E9I37-1).</title>
        <authorList>
            <person name="Anderson I."/>
            <person name="Sikorski J."/>
            <person name="Zeytun A."/>
            <person name="Nolan M."/>
            <person name="Lapidus A."/>
            <person name="Lucas S."/>
            <person name="Hammon N."/>
            <person name="Deshpande S."/>
            <person name="Cheng J.F."/>
            <person name="Tapia R."/>
            <person name="Han C."/>
            <person name="Goodwin L."/>
            <person name="Pitluck S."/>
            <person name="Liolios K."/>
            <person name="Pagani I."/>
            <person name="Ivanova N."/>
            <person name="Huntemann M."/>
            <person name="Mavromatis K."/>
            <person name="Ovchinikova G."/>
            <person name="Pati A."/>
            <person name="Chen A."/>
            <person name="Palaniappan K."/>
            <person name="Land M."/>
            <person name="Hauser L."/>
            <person name="Brambilla E.M."/>
            <person name="Ngatchou-Djao O.D."/>
            <person name="Rohde M."/>
            <person name="Tindall B.J."/>
            <person name="Goker M."/>
            <person name="Detter J.C."/>
            <person name="Woyke T."/>
            <person name="Bristow J."/>
            <person name="Eisen J.A."/>
            <person name="Markowitz V."/>
            <person name="Hugenholtz P."/>
            <person name="Klenk H.P."/>
            <person name="Kyrpides N.C."/>
        </authorList>
    </citation>
    <scope>NUCLEOTIDE SEQUENCE [LARGE SCALE GENOMIC DNA]</scope>
    <source>
        <strain evidence="12">DSM 16511 / JCM 12458 / E9I37-1</strain>
    </source>
</reference>
<dbReference type="InterPro" id="IPR002646">
    <property type="entry name" value="PolA_pol_head_dom"/>
</dbReference>
<protein>
    <submittedName>
        <fullName evidence="11">Polynucleotide adenylyltransferase region</fullName>
    </submittedName>
</protein>
<dbReference type="PANTHER" id="PTHR47545:SF1">
    <property type="entry name" value="MULTIFUNCTIONAL CCA PROTEIN"/>
    <property type="match status" value="1"/>
</dbReference>
<dbReference type="GO" id="GO:0046872">
    <property type="term" value="F:metal ion binding"/>
    <property type="evidence" value="ECO:0007669"/>
    <property type="project" value="UniProtKB-KW"/>
</dbReference>
<proteinExistence type="inferred from homology"/>
<evidence type="ECO:0000256" key="2">
    <source>
        <dbReference type="ARBA" id="ARBA00022694"/>
    </source>
</evidence>
<reference evidence="12" key="2">
    <citation type="submission" date="2011-01" db="EMBL/GenBank/DDBJ databases">
        <title>The complete genome of Nitratifractor salsuginis DSM 16511.</title>
        <authorList>
            <consortium name="US DOE Joint Genome Institute (JGI-PGF)"/>
            <person name="Lucas S."/>
            <person name="Copeland A."/>
            <person name="Lapidus A."/>
            <person name="Bruce D."/>
            <person name="Goodwin L."/>
            <person name="Pitluck S."/>
            <person name="Kyrpides N."/>
            <person name="Mavromatis K."/>
            <person name="Ivanova N."/>
            <person name="Mikhailova N."/>
            <person name="Zeytun A."/>
            <person name="Detter J.C."/>
            <person name="Tapia R."/>
            <person name="Han C."/>
            <person name="Land M."/>
            <person name="Hauser L."/>
            <person name="Markowitz V."/>
            <person name="Cheng J.-F."/>
            <person name="Hugenholtz P."/>
            <person name="Woyke T."/>
            <person name="Wu D."/>
            <person name="Tindall B."/>
            <person name="Schuetze A."/>
            <person name="Brambilla E."/>
            <person name="Klenk H.-P."/>
            <person name="Eisen J.A."/>
        </authorList>
    </citation>
    <scope>NUCLEOTIDE SEQUENCE [LARGE SCALE GENOMIC DNA]</scope>
    <source>
        <strain evidence="12">DSM 16511 / JCM 12458 / E9I37-1</strain>
    </source>
</reference>
<dbReference type="GO" id="GO:0016779">
    <property type="term" value="F:nucleotidyltransferase activity"/>
    <property type="evidence" value="ECO:0007669"/>
    <property type="project" value="UniProtKB-KW"/>
</dbReference>
<evidence type="ECO:0000313" key="12">
    <source>
        <dbReference type="Proteomes" id="UP000008633"/>
    </source>
</evidence>
<name>E6X1F1_NITSE</name>
<dbReference type="KEGG" id="nsa:Nitsa_0616"/>
<keyword evidence="7" id="KW-0460">Magnesium</keyword>
<evidence type="ECO:0000256" key="4">
    <source>
        <dbReference type="ARBA" id="ARBA00022723"/>
    </source>
</evidence>
<feature type="domain" description="Poly A polymerase head" evidence="10">
    <location>
        <begin position="36"/>
        <end position="156"/>
    </location>
</feature>